<dbReference type="InterPro" id="IPR009937">
    <property type="entry name" value="Phage_holin_3_6"/>
</dbReference>
<dbReference type="EMBL" id="RKHJ01000001">
    <property type="protein sequence ID" value="ROR65502.1"/>
    <property type="molecule type" value="Genomic_DNA"/>
</dbReference>
<feature type="transmembrane region" description="Helical" evidence="2">
    <location>
        <begin position="40"/>
        <end position="63"/>
    </location>
</feature>
<accession>A0A3N2AS26</accession>
<reference evidence="3 4" key="1">
    <citation type="submission" date="2018-11" db="EMBL/GenBank/DDBJ databases">
        <title>Sequencing the genomes of 1000 actinobacteria strains.</title>
        <authorList>
            <person name="Klenk H.-P."/>
        </authorList>
    </citation>
    <scope>NUCLEOTIDE SEQUENCE [LARGE SCALE GENOMIC DNA]</scope>
    <source>
        <strain evidence="3 4">DSM 9580</strain>
    </source>
</reference>
<protein>
    <submittedName>
        <fullName evidence="3">Putative superfamily III holin-X</fullName>
    </submittedName>
</protein>
<name>A0A3N2AS26_9MICO</name>
<dbReference type="Pfam" id="PF07332">
    <property type="entry name" value="Phage_holin_3_6"/>
    <property type="match status" value="1"/>
</dbReference>
<dbReference type="OrthoDB" id="5122230at2"/>
<feature type="transmembrane region" description="Helical" evidence="2">
    <location>
        <begin position="75"/>
        <end position="98"/>
    </location>
</feature>
<organism evidence="3 4">
    <name type="scientific">Agrococcus jenensis</name>
    <dbReference type="NCBI Taxonomy" id="46353"/>
    <lineage>
        <taxon>Bacteria</taxon>
        <taxon>Bacillati</taxon>
        <taxon>Actinomycetota</taxon>
        <taxon>Actinomycetes</taxon>
        <taxon>Micrococcales</taxon>
        <taxon>Microbacteriaceae</taxon>
        <taxon>Agrococcus</taxon>
    </lineage>
</organism>
<evidence type="ECO:0000313" key="4">
    <source>
        <dbReference type="Proteomes" id="UP000275456"/>
    </source>
</evidence>
<sequence length="159" mass="16578">MVQRKSLGDLLSETPQLIVDLVKAEIAHLKGEISEKAKGIGVGAALLAAAGFFAIFLFAWLIYAGFEGLNVVFAPWLSALIVSAVLLIVVAILALAGLSSIKKNKDFDDLEAVDSIKDDVNMVRGLGYAADGTNPLDDLPAPSSSGATVAAPRTNGDVR</sequence>
<keyword evidence="2" id="KW-0472">Membrane</keyword>
<keyword evidence="4" id="KW-1185">Reference proteome</keyword>
<proteinExistence type="predicted"/>
<evidence type="ECO:0000256" key="2">
    <source>
        <dbReference type="SAM" id="Phobius"/>
    </source>
</evidence>
<dbReference type="Proteomes" id="UP000275456">
    <property type="component" value="Unassembled WGS sequence"/>
</dbReference>
<gene>
    <name evidence="3" type="ORF">EDD26_0868</name>
</gene>
<feature type="region of interest" description="Disordered" evidence="1">
    <location>
        <begin position="132"/>
        <end position="159"/>
    </location>
</feature>
<evidence type="ECO:0000256" key="1">
    <source>
        <dbReference type="SAM" id="MobiDB-lite"/>
    </source>
</evidence>
<keyword evidence="2" id="KW-0812">Transmembrane</keyword>
<evidence type="ECO:0000313" key="3">
    <source>
        <dbReference type="EMBL" id="ROR65502.1"/>
    </source>
</evidence>
<dbReference type="RefSeq" id="WP_123696585.1">
    <property type="nucleotide sequence ID" value="NZ_RKHJ01000001.1"/>
</dbReference>
<dbReference type="AlphaFoldDB" id="A0A3N2AS26"/>
<keyword evidence="2" id="KW-1133">Transmembrane helix</keyword>
<comment type="caution">
    <text evidence="3">The sequence shown here is derived from an EMBL/GenBank/DDBJ whole genome shotgun (WGS) entry which is preliminary data.</text>
</comment>